<dbReference type="Proteomes" id="UP001234297">
    <property type="component" value="Chromosome 2"/>
</dbReference>
<protein>
    <submittedName>
        <fullName evidence="1">Uncharacterized protein</fullName>
    </submittedName>
</protein>
<name>A0ACC2MIK7_PERAE</name>
<keyword evidence="2" id="KW-1185">Reference proteome</keyword>
<comment type="caution">
    <text evidence="1">The sequence shown here is derived from an EMBL/GenBank/DDBJ whole genome shotgun (WGS) entry which is preliminary data.</text>
</comment>
<proteinExistence type="predicted"/>
<organism evidence="1 2">
    <name type="scientific">Persea americana</name>
    <name type="common">Avocado</name>
    <dbReference type="NCBI Taxonomy" id="3435"/>
    <lineage>
        <taxon>Eukaryota</taxon>
        <taxon>Viridiplantae</taxon>
        <taxon>Streptophyta</taxon>
        <taxon>Embryophyta</taxon>
        <taxon>Tracheophyta</taxon>
        <taxon>Spermatophyta</taxon>
        <taxon>Magnoliopsida</taxon>
        <taxon>Magnoliidae</taxon>
        <taxon>Laurales</taxon>
        <taxon>Lauraceae</taxon>
        <taxon>Persea</taxon>
    </lineage>
</organism>
<gene>
    <name evidence="1" type="ORF">MRB53_007214</name>
</gene>
<sequence>MPSAGSQDKGHLKESFGGESTRYLKKLQCSDDTTKEDTDRGSTMNTVGEEVTDKLILTTRKHLCPCKVAQVNDTVMPLNRRLAAFVI</sequence>
<accession>A0ACC2MIK7</accession>
<dbReference type="EMBL" id="CM056810">
    <property type="protein sequence ID" value="KAJ8645466.1"/>
    <property type="molecule type" value="Genomic_DNA"/>
</dbReference>
<evidence type="ECO:0000313" key="1">
    <source>
        <dbReference type="EMBL" id="KAJ8645466.1"/>
    </source>
</evidence>
<reference evidence="1 2" key="1">
    <citation type="journal article" date="2022" name="Hortic Res">
        <title>A haplotype resolved chromosomal level avocado genome allows analysis of novel avocado genes.</title>
        <authorList>
            <person name="Nath O."/>
            <person name="Fletcher S.J."/>
            <person name="Hayward A."/>
            <person name="Shaw L.M."/>
            <person name="Masouleh A.K."/>
            <person name="Furtado A."/>
            <person name="Henry R.J."/>
            <person name="Mitter N."/>
        </authorList>
    </citation>
    <scope>NUCLEOTIDE SEQUENCE [LARGE SCALE GENOMIC DNA]</scope>
    <source>
        <strain evidence="2">cv. Hass</strain>
    </source>
</reference>
<evidence type="ECO:0000313" key="2">
    <source>
        <dbReference type="Proteomes" id="UP001234297"/>
    </source>
</evidence>